<dbReference type="OrthoDB" id="5616367at2"/>
<dbReference type="Gene3D" id="6.10.280.50">
    <property type="match status" value="1"/>
</dbReference>
<dbReference type="InterPro" id="IPR007420">
    <property type="entry name" value="DUF465"/>
</dbReference>
<sequence length="77" mass="9091">MLSEYRELMTKLKAEGDKHFLKLFDEHNNLDTQIDNFEKDPVTSASRAQEIDEMKHKKLHLKDQLKTYLDKVSAERG</sequence>
<gene>
    <name evidence="2" type="ORF">AO370_0466</name>
    <name evidence="1" type="ORF">EJK53_0305</name>
    <name evidence="3" type="ORF">EJK54_0740</name>
</gene>
<name>A0A198XA79_MORCA</name>
<protein>
    <submittedName>
        <fullName evidence="2">Uncharacterized protein</fullName>
    </submittedName>
</protein>
<dbReference type="EMBL" id="RYER01000018">
    <property type="protein sequence ID" value="RUO15926.1"/>
    <property type="molecule type" value="Genomic_DNA"/>
</dbReference>
<dbReference type="KEGG" id="mcs:DR90_1617"/>
<dbReference type="RefSeq" id="WP_003656436.1">
    <property type="nucleotide sequence ID" value="NZ_CP007669.1"/>
</dbReference>
<dbReference type="Proteomes" id="UP000268436">
    <property type="component" value="Unassembled WGS sequence"/>
</dbReference>
<dbReference type="AlphaFoldDB" id="A0A198XA79"/>
<organism evidence="2 4">
    <name type="scientific">Moraxella catarrhalis</name>
    <name type="common">Branhamella catarrhalis</name>
    <dbReference type="NCBI Taxonomy" id="480"/>
    <lineage>
        <taxon>Bacteria</taxon>
        <taxon>Pseudomonadati</taxon>
        <taxon>Pseudomonadota</taxon>
        <taxon>Gammaproteobacteria</taxon>
        <taxon>Moraxellales</taxon>
        <taxon>Moraxellaceae</taxon>
        <taxon>Moraxella</taxon>
    </lineage>
</organism>
<evidence type="ECO:0000313" key="3">
    <source>
        <dbReference type="EMBL" id="RUO15926.1"/>
    </source>
</evidence>
<dbReference type="InterPro" id="IPR038444">
    <property type="entry name" value="DUF465_sf"/>
</dbReference>
<evidence type="ECO:0000313" key="2">
    <source>
        <dbReference type="EMBL" id="OAV26811.1"/>
    </source>
</evidence>
<reference evidence="2 4" key="1">
    <citation type="journal article" date="2016" name="Genome Biol. Evol.">
        <title>Comparative Genomic Analyses of the Moraxella catarrhalis Serosensitive and Seroresistant Lineages Demonstrate Their Independent Evolution.</title>
        <authorList>
            <person name="Earl J.P."/>
            <person name="de Vries S.P."/>
            <person name="Ahmed A."/>
            <person name="Powell E."/>
            <person name="Schultz M.P."/>
            <person name="Hermans P.W."/>
            <person name="Hill D.J."/>
            <person name="Zhou Z."/>
            <person name="Constantinidou C.I."/>
            <person name="Hu F.Z."/>
            <person name="Bootsma H.J."/>
            <person name="Ehrlich G.D."/>
        </authorList>
    </citation>
    <scope>NUCLEOTIDE SEQUENCE [LARGE SCALE GENOMIC DNA]</scope>
    <source>
        <strain evidence="2 4">F23</strain>
    </source>
</reference>
<dbReference type="Proteomes" id="UP000078295">
    <property type="component" value="Unassembled WGS sequence"/>
</dbReference>
<evidence type="ECO:0000313" key="6">
    <source>
        <dbReference type="Proteomes" id="UP000280228"/>
    </source>
</evidence>
<proteinExistence type="predicted"/>
<dbReference type="OMA" id="GYNEHVA"/>
<evidence type="ECO:0000313" key="4">
    <source>
        <dbReference type="Proteomes" id="UP000078295"/>
    </source>
</evidence>
<reference evidence="5 6" key="2">
    <citation type="submission" date="2018-12" db="EMBL/GenBank/DDBJ databases">
        <title>Persistence of Moraxella catarrhalis in Chronic Obstructive Pulmonary Disease and Regulation of the Hag/MID Adhesin.</title>
        <authorList>
            <person name="Murphy T."/>
            <person name="Zhao X."/>
            <person name="Vyas G."/>
            <person name="Aluvathingal J."/>
            <person name="Nadendla S."/>
            <person name="Tallon L."/>
            <person name="Tettelin H."/>
        </authorList>
    </citation>
    <scope>NUCLEOTIDE SEQUENCE [LARGE SCALE GENOMIC DNA]</scope>
    <source>
        <strain evidence="3 5">173P27B1</strain>
        <strain evidence="1 6">46P58B1</strain>
    </source>
</reference>
<accession>A0A198XA79</accession>
<dbReference type="EMBL" id="CP034662">
    <property type="protein sequence ID" value="AZQ92799.1"/>
    <property type="molecule type" value="Genomic_DNA"/>
</dbReference>
<keyword evidence="5" id="KW-1185">Reference proteome</keyword>
<dbReference type="Pfam" id="PF04325">
    <property type="entry name" value="DUF465"/>
    <property type="match status" value="1"/>
</dbReference>
<dbReference type="KEGG" id="mcat:MC25239_00311"/>
<dbReference type="Proteomes" id="UP000280228">
    <property type="component" value="Chromosome"/>
</dbReference>
<evidence type="ECO:0000313" key="5">
    <source>
        <dbReference type="Proteomes" id="UP000268436"/>
    </source>
</evidence>
<dbReference type="GeneID" id="66586244"/>
<evidence type="ECO:0000313" key="1">
    <source>
        <dbReference type="EMBL" id="AZQ92799.1"/>
    </source>
</evidence>
<dbReference type="EMBL" id="LXHQ01000019">
    <property type="protein sequence ID" value="OAV26811.1"/>
    <property type="molecule type" value="Genomic_DNA"/>
</dbReference>